<evidence type="ECO:0000313" key="2">
    <source>
        <dbReference type="Proteomes" id="UP000812287"/>
    </source>
</evidence>
<proteinExistence type="predicted"/>
<dbReference type="GeneID" id="66100196"/>
<dbReference type="RefSeq" id="XP_043034394.1">
    <property type="nucleotide sequence ID" value="XM_043177909.1"/>
</dbReference>
<sequence>MSGKQSSQGNTWHGHTVYHDPRECGIPKAFSAAEFKFFESVPYCGPLSTGNSFASSFSIPLGVLGILDCGKFIHAVSLSIKFIVNWLSARSNRPSALSFEDGSNLKTLSDLSPFQRLSQLREKSLRLLTASALASKLGWKAVGQLECKIKCSAYFKWSDILSYLYRSMAIIPHLLAIRIKTWYYILRPCAKFAIPGSIRSDGTMSVMAMHPALAL</sequence>
<protein>
    <submittedName>
        <fullName evidence="1">Uncharacterized protein</fullName>
    </submittedName>
</protein>
<gene>
    <name evidence="1" type="ORF">BT62DRAFT_1012295</name>
</gene>
<evidence type="ECO:0000313" key="1">
    <source>
        <dbReference type="EMBL" id="KAG7440894.1"/>
    </source>
</evidence>
<keyword evidence="2" id="KW-1185">Reference proteome</keyword>
<dbReference type="AlphaFoldDB" id="A0A9P7VJ42"/>
<name>A0A9P7VJ42_9AGAR</name>
<dbReference type="EMBL" id="MU250566">
    <property type="protein sequence ID" value="KAG7440894.1"/>
    <property type="molecule type" value="Genomic_DNA"/>
</dbReference>
<accession>A0A9P7VJ42</accession>
<dbReference type="Proteomes" id="UP000812287">
    <property type="component" value="Unassembled WGS sequence"/>
</dbReference>
<organism evidence="1 2">
    <name type="scientific">Guyanagaster necrorhizus</name>
    <dbReference type="NCBI Taxonomy" id="856835"/>
    <lineage>
        <taxon>Eukaryota</taxon>
        <taxon>Fungi</taxon>
        <taxon>Dikarya</taxon>
        <taxon>Basidiomycota</taxon>
        <taxon>Agaricomycotina</taxon>
        <taxon>Agaricomycetes</taxon>
        <taxon>Agaricomycetidae</taxon>
        <taxon>Agaricales</taxon>
        <taxon>Marasmiineae</taxon>
        <taxon>Physalacriaceae</taxon>
        <taxon>Guyanagaster</taxon>
    </lineage>
</organism>
<comment type="caution">
    <text evidence="1">The sequence shown here is derived from an EMBL/GenBank/DDBJ whole genome shotgun (WGS) entry which is preliminary data.</text>
</comment>
<reference evidence="1" key="1">
    <citation type="submission" date="2020-11" db="EMBL/GenBank/DDBJ databases">
        <title>Adaptations for nitrogen fixation in a non-lichenized fungal sporocarp promotes dispersal by wood-feeding termites.</title>
        <authorList>
            <consortium name="DOE Joint Genome Institute"/>
            <person name="Koch R.A."/>
            <person name="Yoon G."/>
            <person name="Arayal U."/>
            <person name="Lail K."/>
            <person name="Amirebrahimi M."/>
            <person name="Labutti K."/>
            <person name="Lipzen A."/>
            <person name="Riley R."/>
            <person name="Barry K."/>
            <person name="Henrissat B."/>
            <person name="Grigoriev I.V."/>
            <person name="Herr J.R."/>
            <person name="Aime M.C."/>
        </authorList>
    </citation>
    <scope>NUCLEOTIDE SEQUENCE</scope>
    <source>
        <strain evidence="1">MCA 3950</strain>
    </source>
</reference>